<gene>
    <name evidence="2" type="ORF">CPELLU_LOCUS8771</name>
</gene>
<feature type="compositionally biased region" description="Basic and acidic residues" evidence="1">
    <location>
        <begin position="161"/>
        <end position="179"/>
    </location>
</feature>
<dbReference type="Proteomes" id="UP000789759">
    <property type="component" value="Unassembled WGS sequence"/>
</dbReference>
<feature type="region of interest" description="Disordered" evidence="1">
    <location>
        <begin position="145"/>
        <end position="238"/>
    </location>
</feature>
<feature type="compositionally biased region" description="Basic and acidic residues" evidence="1">
    <location>
        <begin position="145"/>
        <end position="154"/>
    </location>
</feature>
<comment type="caution">
    <text evidence="2">The sequence shown here is derived from an EMBL/GenBank/DDBJ whole genome shotgun (WGS) entry which is preliminary data.</text>
</comment>
<feature type="compositionally biased region" description="Basic and acidic residues" evidence="1">
    <location>
        <begin position="223"/>
        <end position="238"/>
    </location>
</feature>
<protein>
    <submittedName>
        <fullName evidence="2">13482_t:CDS:1</fullName>
    </submittedName>
</protein>
<dbReference type="AlphaFoldDB" id="A0A9N9DFB2"/>
<evidence type="ECO:0000256" key="1">
    <source>
        <dbReference type="SAM" id="MobiDB-lite"/>
    </source>
</evidence>
<dbReference type="EMBL" id="CAJVQA010006368">
    <property type="protein sequence ID" value="CAG8639234.1"/>
    <property type="molecule type" value="Genomic_DNA"/>
</dbReference>
<accession>A0A9N9DFB2</accession>
<evidence type="ECO:0000313" key="2">
    <source>
        <dbReference type="EMBL" id="CAG8639234.1"/>
    </source>
</evidence>
<evidence type="ECO:0000313" key="3">
    <source>
        <dbReference type="Proteomes" id="UP000789759"/>
    </source>
</evidence>
<name>A0A9N9DFB2_9GLOM</name>
<feature type="compositionally biased region" description="Polar residues" evidence="1">
    <location>
        <begin position="21"/>
        <end position="35"/>
    </location>
</feature>
<dbReference type="OrthoDB" id="10266981at2759"/>
<proteinExistence type="predicted"/>
<feature type="compositionally biased region" description="Basic and acidic residues" evidence="1">
    <location>
        <begin position="1"/>
        <end position="17"/>
    </location>
</feature>
<feature type="region of interest" description="Disordered" evidence="1">
    <location>
        <begin position="1"/>
        <end position="56"/>
    </location>
</feature>
<feature type="non-terminal residue" evidence="2">
    <location>
        <position position="238"/>
    </location>
</feature>
<keyword evidence="3" id="KW-1185">Reference proteome</keyword>
<reference evidence="2" key="1">
    <citation type="submission" date="2021-06" db="EMBL/GenBank/DDBJ databases">
        <authorList>
            <person name="Kallberg Y."/>
            <person name="Tangrot J."/>
            <person name="Rosling A."/>
        </authorList>
    </citation>
    <scope>NUCLEOTIDE SEQUENCE</scope>
    <source>
        <strain evidence="2">FL966</strain>
    </source>
</reference>
<organism evidence="2 3">
    <name type="scientific">Cetraspora pellucida</name>
    <dbReference type="NCBI Taxonomy" id="1433469"/>
    <lineage>
        <taxon>Eukaryota</taxon>
        <taxon>Fungi</taxon>
        <taxon>Fungi incertae sedis</taxon>
        <taxon>Mucoromycota</taxon>
        <taxon>Glomeromycotina</taxon>
        <taxon>Glomeromycetes</taxon>
        <taxon>Diversisporales</taxon>
        <taxon>Gigasporaceae</taxon>
        <taxon>Cetraspora</taxon>
    </lineage>
</organism>
<sequence length="238" mass="27135">TQEKRIKTHDTRSKSVDTEDNMNIAQMSSTSQLNLEQGREQIFSVDEDPTNTGSSNFDEVKNLLGGMKEFSEKIAENSEVMNAGMQNGDLNQNLNKNMINSEKKLSESQSAREEYEENFEQMTNEMISDNQLDGKEQETHNVIHNLEREEEKLTDASTTESIEKSEAEEVEQGPKKGDEMETMMEMNVTSNQVADENGFIQVTGKKNRKKTSIPIINKRPSPYRKDKEVKRDKVSLSK</sequence>